<evidence type="ECO:0000313" key="4">
    <source>
        <dbReference type="Proteomes" id="UP001205185"/>
    </source>
</evidence>
<evidence type="ECO:0000256" key="2">
    <source>
        <dbReference type="SAM" id="Phobius"/>
    </source>
</evidence>
<reference evidence="3 4" key="1">
    <citation type="submission" date="2022-06" db="EMBL/GenBank/DDBJ databases">
        <title>Genomic Encyclopedia of Archaeal and Bacterial Type Strains, Phase II (KMG-II): from individual species to whole genera.</title>
        <authorList>
            <person name="Goeker M."/>
        </authorList>
    </citation>
    <scope>NUCLEOTIDE SEQUENCE [LARGE SCALE GENOMIC DNA]</scope>
    <source>
        <strain evidence="3 4">DSM 44255</strain>
    </source>
</reference>
<feature type="region of interest" description="Disordered" evidence="1">
    <location>
        <begin position="119"/>
        <end position="168"/>
    </location>
</feature>
<dbReference type="RefSeq" id="WP_253884954.1">
    <property type="nucleotide sequence ID" value="NZ_BAAAVB010000026.1"/>
</dbReference>
<evidence type="ECO:0000313" key="3">
    <source>
        <dbReference type="EMBL" id="MCP2268031.1"/>
    </source>
</evidence>
<feature type="compositionally biased region" description="Basic and acidic residues" evidence="1">
    <location>
        <begin position="119"/>
        <end position="134"/>
    </location>
</feature>
<feature type="compositionally biased region" description="Pro residues" evidence="1">
    <location>
        <begin position="10"/>
        <end position="19"/>
    </location>
</feature>
<keyword evidence="2" id="KW-0472">Membrane</keyword>
<keyword evidence="4" id="KW-1185">Reference proteome</keyword>
<keyword evidence="2" id="KW-1133">Transmembrane helix</keyword>
<name>A0ABT1I5Z5_9PSEU</name>
<feature type="transmembrane region" description="Helical" evidence="2">
    <location>
        <begin position="95"/>
        <end position="116"/>
    </location>
</feature>
<comment type="caution">
    <text evidence="3">The sequence shown here is derived from an EMBL/GenBank/DDBJ whole genome shotgun (WGS) entry which is preliminary data.</text>
</comment>
<feature type="region of interest" description="Disordered" evidence="1">
    <location>
        <begin position="1"/>
        <end position="90"/>
    </location>
</feature>
<accession>A0ABT1I5Z5</accession>
<dbReference type="EMBL" id="JAMTCO010000001">
    <property type="protein sequence ID" value="MCP2268031.1"/>
    <property type="molecule type" value="Genomic_DNA"/>
</dbReference>
<gene>
    <name evidence="3" type="ORF">LV75_000513</name>
</gene>
<feature type="compositionally biased region" description="Basic and acidic residues" evidence="1">
    <location>
        <begin position="146"/>
        <end position="161"/>
    </location>
</feature>
<keyword evidence="2" id="KW-0812">Transmembrane</keyword>
<sequence>MTTPQDPDGPRPQVPPTEPEQPTARLEHPAVGQEPAAEPAQPTVEHPSAEQPEHPAAGPGAEQHTSAFATPAPAVPRSRWRGAGATAGRVARHRATLLVAALLIGGVIGAGTMALVQHGDRDSRPAVSDSRDRVGPGGPRGRTEHRHGDDHDRGDRNRGGDRQGPGHG</sequence>
<organism evidence="3 4">
    <name type="scientific">Actinokineospora diospyrosa</name>
    <dbReference type="NCBI Taxonomy" id="103728"/>
    <lineage>
        <taxon>Bacteria</taxon>
        <taxon>Bacillati</taxon>
        <taxon>Actinomycetota</taxon>
        <taxon>Actinomycetes</taxon>
        <taxon>Pseudonocardiales</taxon>
        <taxon>Pseudonocardiaceae</taxon>
        <taxon>Actinokineospora</taxon>
    </lineage>
</organism>
<proteinExistence type="predicted"/>
<dbReference type="Proteomes" id="UP001205185">
    <property type="component" value="Unassembled WGS sequence"/>
</dbReference>
<protein>
    <submittedName>
        <fullName evidence="3">Uncharacterized protein</fullName>
    </submittedName>
</protein>
<evidence type="ECO:0000256" key="1">
    <source>
        <dbReference type="SAM" id="MobiDB-lite"/>
    </source>
</evidence>